<dbReference type="InterPro" id="IPR051798">
    <property type="entry name" value="Class-II_PLP-Dep_Aminotrans"/>
</dbReference>
<gene>
    <name evidence="7" type="ORF">MNBD_ALPHA07-2417</name>
</gene>
<feature type="domain" description="Aminotransferase class I/classII large" evidence="6">
    <location>
        <begin position="72"/>
        <end position="386"/>
    </location>
</feature>
<dbReference type="InterPro" id="IPR027619">
    <property type="entry name" value="C-S_lyase_PatB-like"/>
</dbReference>
<evidence type="ECO:0000259" key="6">
    <source>
        <dbReference type="Pfam" id="PF00155"/>
    </source>
</evidence>
<dbReference type="EC" id="4.4.1.13" evidence="2"/>
<dbReference type="CDD" id="cd00609">
    <property type="entry name" value="AAT_like"/>
    <property type="match status" value="1"/>
</dbReference>
<dbReference type="PANTHER" id="PTHR43525:SF1">
    <property type="entry name" value="PROTEIN MALY"/>
    <property type="match status" value="1"/>
</dbReference>
<protein>
    <recommendedName>
        <fullName evidence="2">cysteine-S-conjugate beta-lyase</fullName>
        <ecNumber evidence="2">4.4.1.13</ecNumber>
    </recommendedName>
</protein>
<dbReference type="InterPro" id="IPR015424">
    <property type="entry name" value="PyrdxlP-dep_Trfase"/>
</dbReference>
<dbReference type="PANTHER" id="PTHR43525">
    <property type="entry name" value="PROTEIN MALY"/>
    <property type="match status" value="1"/>
</dbReference>
<evidence type="ECO:0000256" key="1">
    <source>
        <dbReference type="ARBA" id="ARBA00001933"/>
    </source>
</evidence>
<evidence type="ECO:0000256" key="3">
    <source>
        <dbReference type="ARBA" id="ARBA00022898"/>
    </source>
</evidence>
<dbReference type="AlphaFoldDB" id="A0A3B0SA07"/>
<accession>A0A3B0SA07</accession>
<dbReference type="NCBIfam" id="TIGR04350">
    <property type="entry name" value="C_S_lyase_PatB"/>
    <property type="match status" value="1"/>
</dbReference>
<dbReference type="InterPro" id="IPR015421">
    <property type="entry name" value="PyrdxlP-dep_Trfase_major"/>
</dbReference>
<evidence type="ECO:0000256" key="5">
    <source>
        <dbReference type="ARBA" id="ARBA00037974"/>
    </source>
</evidence>
<keyword evidence="3" id="KW-0663">Pyridoxal phosphate</keyword>
<dbReference type="GO" id="GO:0030170">
    <property type="term" value="F:pyridoxal phosphate binding"/>
    <property type="evidence" value="ECO:0007669"/>
    <property type="project" value="InterPro"/>
</dbReference>
<dbReference type="InterPro" id="IPR004839">
    <property type="entry name" value="Aminotransferase_I/II_large"/>
</dbReference>
<dbReference type="Gene3D" id="3.40.640.10">
    <property type="entry name" value="Type I PLP-dependent aspartate aminotransferase-like (Major domain)"/>
    <property type="match status" value="1"/>
</dbReference>
<dbReference type="SUPFAM" id="SSF53383">
    <property type="entry name" value="PLP-dependent transferases"/>
    <property type="match status" value="1"/>
</dbReference>
<name>A0A3B0SA07_9ZZZZ</name>
<comment type="cofactor">
    <cofactor evidence="1">
        <name>pyridoxal 5'-phosphate</name>
        <dbReference type="ChEBI" id="CHEBI:597326"/>
    </cofactor>
</comment>
<reference evidence="7" key="1">
    <citation type="submission" date="2018-06" db="EMBL/GenBank/DDBJ databases">
        <authorList>
            <person name="Zhirakovskaya E."/>
        </authorList>
    </citation>
    <scope>NUCLEOTIDE SEQUENCE</scope>
</reference>
<organism evidence="7">
    <name type="scientific">hydrothermal vent metagenome</name>
    <dbReference type="NCBI Taxonomy" id="652676"/>
    <lineage>
        <taxon>unclassified sequences</taxon>
        <taxon>metagenomes</taxon>
        <taxon>ecological metagenomes</taxon>
    </lineage>
</organism>
<keyword evidence="4 7" id="KW-0456">Lyase</keyword>
<proteinExistence type="inferred from homology"/>
<evidence type="ECO:0000256" key="2">
    <source>
        <dbReference type="ARBA" id="ARBA00012224"/>
    </source>
</evidence>
<dbReference type="EMBL" id="UOEG01000250">
    <property type="protein sequence ID" value="VAW03051.1"/>
    <property type="molecule type" value="Genomic_DNA"/>
</dbReference>
<dbReference type="InterPro" id="IPR015422">
    <property type="entry name" value="PyrdxlP-dep_Trfase_small"/>
</dbReference>
<evidence type="ECO:0000313" key="7">
    <source>
        <dbReference type="EMBL" id="VAW03051.1"/>
    </source>
</evidence>
<comment type="similarity">
    <text evidence="5">Belongs to the class-II pyridoxal-phosphate-dependent aminotransferase family. MalY/PatB cystathionine beta-lyase subfamily.</text>
</comment>
<dbReference type="Pfam" id="PF00155">
    <property type="entry name" value="Aminotran_1_2"/>
    <property type="match status" value="1"/>
</dbReference>
<dbReference type="GO" id="GO:0047804">
    <property type="term" value="F:cysteine-S-conjugate beta-lyase activity"/>
    <property type="evidence" value="ECO:0007669"/>
    <property type="project" value="UniProtKB-EC"/>
</dbReference>
<dbReference type="Gene3D" id="3.90.1150.10">
    <property type="entry name" value="Aspartate Aminotransferase, domain 1"/>
    <property type="match status" value="1"/>
</dbReference>
<sequence>MTALVFDFDKEIDRRAVPALKWHPMVLGADGADLFPAGVADMDFRAPPPVITALQQRLDHGVFGYETVPEGLMPALIGWLQTRHDWQVDPGHILRAPNVLDSLAIAASLFTGPGDGIIVQPPVFFDFFDIITENHRIAVNNPLVLRDGRYEMDFGGLERLAADPRNRMLYLCNPHNPVGRVWTRDELGRLDAICRHHDVLVISDEIHGDITFDGHAYTPFATLGISAALNSITCISPAKSFNIASCCSAFTVITDDTRRRAFQAENSRLTVNKNNAFASVAMQAAYRDGAPWLEAVIAYLDGNLSLLRTRLADLPAVTLIEPEGTFLVWLDFNALGFAPDDLTAFLRQKAGWAVTRGISFGLEGAGFARLNIACTRAKLNKALDRLSSALIEHTGITTTSGEPQ</sequence>
<evidence type="ECO:0000256" key="4">
    <source>
        <dbReference type="ARBA" id="ARBA00023239"/>
    </source>
</evidence>